<reference evidence="1 2" key="1">
    <citation type="submission" date="2019-10" db="EMBL/GenBank/DDBJ databases">
        <title>Alkaliphilus serpentinus sp. nov. and Alkaliphilus pronyensis sp. nov., two novel anaerobic alkaliphilic species isolated from the serpentinized-hosted hydrothermal field of the Prony Bay (New Caledonia).</title>
        <authorList>
            <person name="Postec A."/>
        </authorList>
    </citation>
    <scope>NUCLEOTIDE SEQUENCE [LARGE SCALE GENOMIC DNA]</scope>
    <source>
        <strain evidence="1 2">LacT</strain>
    </source>
</reference>
<keyword evidence="2" id="KW-1185">Reference proteome</keyword>
<protein>
    <recommendedName>
        <fullName evidence="3">GNAT family N-acetyltransferase</fullName>
    </recommendedName>
</protein>
<organism evidence="1 2">
    <name type="scientific">Alkaliphilus serpentinus</name>
    <dbReference type="NCBI Taxonomy" id="1482731"/>
    <lineage>
        <taxon>Bacteria</taxon>
        <taxon>Bacillati</taxon>
        <taxon>Bacillota</taxon>
        <taxon>Clostridia</taxon>
        <taxon>Peptostreptococcales</taxon>
        <taxon>Natronincolaceae</taxon>
        <taxon>Alkaliphilus</taxon>
    </lineage>
</organism>
<evidence type="ECO:0000313" key="1">
    <source>
        <dbReference type="EMBL" id="KAB3529413.1"/>
    </source>
</evidence>
<sequence>MTDIFDITSEQVEVIRELWEKNRQYHEDHSEYFSEIYRSISFDDRMKGFRAFNEDALKITVAEDDGELMGYCIL</sequence>
<evidence type="ECO:0000313" key="2">
    <source>
        <dbReference type="Proteomes" id="UP000465601"/>
    </source>
</evidence>
<comment type="caution">
    <text evidence="1">The sequence shown here is derived from an EMBL/GenBank/DDBJ whole genome shotgun (WGS) entry which is preliminary data.</text>
</comment>
<accession>A0A833HNF4</accession>
<evidence type="ECO:0008006" key="3">
    <source>
        <dbReference type="Google" id="ProtNLM"/>
    </source>
</evidence>
<dbReference type="OrthoDB" id="87541at2"/>
<dbReference type="Proteomes" id="UP000465601">
    <property type="component" value="Unassembled WGS sequence"/>
</dbReference>
<dbReference type="AlphaFoldDB" id="A0A833HNF4"/>
<proteinExistence type="predicted"/>
<gene>
    <name evidence="1" type="ORF">F8153_09270</name>
</gene>
<dbReference type="EMBL" id="WBZB01000032">
    <property type="protein sequence ID" value="KAB3529413.1"/>
    <property type="molecule type" value="Genomic_DNA"/>
</dbReference>
<dbReference type="RefSeq" id="WP_151866076.1">
    <property type="nucleotide sequence ID" value="NZ_WBZB01000032.1"/>
</dbReference>
<name>A0A833HNF4_9FIRM</name>